<feature type="compositionally biased region" description="Basic and acidic residues" evidence="1">
    <location>
        <begin position="18"/>
        <end position="32"/>
    </location>
</feature>
<gene>
    <name evidence="2" type="ORF">CYLTODRAFT_422915</name>
</gene>
<dbReference type="OrthoDB" id="3174721at2759"/>
<evidence type="ECO:0000256" key="1">
    <source>
        <dbReference type="SAM" id="MobiDB-lite"/>
    </source>
</evidence>
<name>A0A0D7BBZ3_9AGAR</name>
<feature type="compositionally biased region" description="Low complexity" evidence="1">
    <location>
        <begin position="60"/>
        <end position="85"/>
    </location>
</feature>
<dbReference type="AlphaFoldDB" id="A0A0D7BBZ3"/>
<protein>
    <submittedName>
        <fullName evidence="2">Uncharacterized protein</fullName>
    </submittedName>
</protein>
<sequence length="258" mass="28153">MTTSYSSLPSELAIPILHYDDPPARPSEDIDPKTSITYTFKEHTPVPAQPTSPITPPPSRVSARVTPPSSSSPASSSSSLTVTVNEPPPPPTLTLVPNAAAHRMSLTGSIPCISVIPSPTRTLVLLSGMESGGPELLGELKFNSRTRTGTFQMRSRGGPLILSDVFTRAAFVNRKCKKEARSTWQWKISGQTSLYWDVSPSGRTLECFSSNFTPSARYATLQNNARKRELNITPAGWDVLDDVVMSALVLERWRWDGL</sequence>
<keyword evidence="3" id="KW-1185">Reference proteome</keyword>
<accession>A0A0D7BBZ3</accession>
<feature type="compositionally biased region" description="Pro residues" evidence="1">
    <location>
        <begin position="47"/>
        <end position="59"/>
    </location>
</feature>
<evidence type="ECO:0000313" key="2">
    <source>
        <dbReference type="EMBL" id="KIY67036.1"/>
    </source>
</evidence>
<dbReference type="EMBL" id="KN880537">
    <property type="protein sequence ID" value="KIY67036.1"/>
    <property type="molecule type" value="Genomic_DNA"/>
</dbReference>
<proteinExistence type="predicted"/>
<feature type="non-terminal residue" evidence="2">
    <location>
        <position position="258"/>
    </location>
</feature>
<reference evidence="2 3" key="1">
    <citation type="journal article" date="2015" name="Fungal Genet. Biol.">
        <title>Evolution of novel wood decay mechanisms in Agaricales revealed by the genome sequences of Fistulina hepatica and Cylindrobasidium torrendii.</title>
        <authorList>
            <person name="Floudas D."/>
            <person name="Held B.W."/>
            <person name="Riley R."/>
            <person name="Nagy L.G."/>
            <person name="Koehler G."/>
            <person name="Ransdell A.S."/>
            <person name="Younus H."/>
            <person name="Chow J."/>
            <person name="Chiniquy J."/>
            <person name="Lipzen A."/>
            <person name="Tritt A."/>
            <person name="Sun H."/>
            <person name="Haridas S."/>
            <person name="LaButti K."/>
            <person name="Ohm R.A."/>
            <person name="Kues U."/>
            <person name="Blanchette R.A."/>
            <person name="Grigoriev I.V."/>
            <person name="Minto R.E."/>
            <person name="Hibbett D.S."/>
        </authorList>
    </citation>
    <scope>NUCLEOTIDE SEQUENCE [LARGE SCALE GENOMIC DNA]</scope>
    <source>
        <strain evidence="2 3">FP15055 ss-10</strain>
    </source>
</reference>
<organism evidence="2 3">
    <name type="scientific">Cylindrobasidium torrendii FP15055 ss-10</name>
    <dbReference type="NCBI Taxonomy" id="1314674"/>
    <lineage>
        <taxon>Eukaryota</taxon>
        <taxon>Fungi</taxon>
        <taxon>Dikarya</taxon>
        <taxon>Basidiomycota</taxon>
        <taxon>Agaricomycotina</taxon>
        <taxon>Agaricomycetes</taxon>
        <taxon>Agaricomycetidae</taxon>
        <taxon>Agaricales</taxon>
        <taxon>Marasmiineae</taxon>
        <taxon>Physalacriaceae</taxon>
        <taxon>Cylindrobasidium</taxon>
    </lineage>
</organism>
<feature type="region of interest" description="Disordered" evidence="1">
    <location>
        <begin position="17"/>
        <end position="93"/>
    </location>
</feature>
<evidence type="ECO:0000313" key="3">
    <source>
        <dbReference type="Proteomes" id="UP000054007"/>
    </source>
</evidence>
<dbReference type="Proteomes" id="UP000054007">
    <property type="component" value="Unassembled WGS sequence"/>
</dbReference>